<accession>A0ABY3RCZ1</accession>
<dbReference type="InterPro" id="IPR006357">
    <property type="entry name" value="HAD-SF_hydro_IIA"/>
</dbReference>
<dbReference type="GO" id="GO:0016787">
    <property type="term" value="F:hydrolase activity"/>
    <property type="evidence" value="ECO:0007669"/>
    <property type="project" value="UniProtKB-KW"/>
</dbReference>
<dbReference type="PANTHER" id="PTHR19288">
    <property type="entry name" value="4-NITROPHENYLPHOSPHATASE-RELATED"/>
    <property type="match status" value="1"/>
</dbReference>
<dbReference type="PANTHER" id="PTHR19288:SF90">
    <property type="entry name" value="OS08G0542600 PROTEIN"/>
    <property type="match status" value="1"/>
</dbReference>
<proteinExistence type="predicted"/>
<organism evidence="1 2">
    <name type="scientific">Bradyrhizobium ontarionense</name>
    <dbReference type="NCBI Taxonomy" id="2898149"/>
    <lineage>
        <taxon>Bacteria</taxon>
        <taxon>Pseudomonadati</taxon>
        <taxon>Pseudomonadota</taxon>
        <taxon>Alphaproteobacteria</taxon>
        <taxon>Hyphomicrobiales</taxon>
        <taxon>Nitrobacteraceae</taxon>
        <taxon>Bradyrhizobium</taxon>
    </lineage>
</organism>
<evidence type="ECO:0000313" key="1">
    <source>
        <dbReference type="EMBL" id="UFZ04815.1"/>
    </source>
</evidence>
<dbReference type="Pfam" id="PF13344">
    <property type="entry name" value="Hydrolase_6"/>
    <property type="match status" value="1"/>
</dbReference>
<name>A0ABY3RCZ1_9BRAD</name>
<dbReference type="InterPro" id="IPR006356">
    <property type="entry name" value="HAD-SF_hydro_IIA_hyp3"/>
</dbReference>
<sequence length="289" mass="30977">MTAAACEISGLSAIADRFDHVLLDQWGTLHDGRTMFPAAHDCVVRLREAGKHTLVLSNSGKRASPNAERLARLGLPRPAYDGILTSGEVTWTGLRERTRAPFTDCGNTCFLITRGGDCSLIDGLDLAIVSDTRDADFILLGGLDDDLTEPDIWHDQFTRAAARRVPMICANPDLMMFGATGLVPAPGTLARAYEWLGGTVSFVGKPHAPIFTAALEQLGNPDPHRVLMIGDSLDHDVAGARAVGLQTLLLADGVHRTTLAGAPDLAAATRRLAAAPGRMPNWTMQHLSW</sequence>
<reference evidence="1" key="1">
    <citation type="journal article" date="2024" name="Antonie Van Leeuwenhoek">
        <title>Bradyrhizobium ontarionense sp. nov., a novel bacterial symbiont isolated from Aeschynomene indica (Indian jointvetch), harbours photosynthesis, nitrogen fixation and nitrous oxide (N2O) reductase genes.</title>
        <authorList>
            <person name="Bromfield E.S.P."/>
            <person name="Cloutier S."/>
        </authorList>
    </citation>
    <scope>NUCLEOTIDE SEQUENCE</scope>
    <source>
        <strain evidence="1">A19</strain>
    </source>
</reference>
<dbReference type="Gene3D" id="3.40.50.1000">
    <property type="entry name" value="HAD superfamily/HAD-like"/>
    <property type="match status" value="2"/>
</dbReference>
<gene>
    <name evidence="1" type="ORF">LQG66_00345</name>
</gene>
<dbReference type="Proteomes" id="UP001431010">
    <property type="component" value="Chromosome"/>
</dbReference>
<dbReference type="RefSeq" id="WP_231322135.1">
    <property type="nucleotide sequence ID" value="NZ_CP088156.1"/>
</dbReference>
<dbReference type="InterPro" id="IPR036412">
    <property type="entry name" value="HAD-like_sf"/>
</dbReference>
<keyword evidence="1" id="KW-0378">Hydrolase</keyword>
<keyword evidence="2" id="KW-1185">Reference proteome</keyword>
<dbReference type="InterPro" id="IPR023214">
    <property type="entry name" value="HAD_sf"/>
</dbReference>
<dbReference type="EMBL" id="CP088156">
    <property type="protein sequence ID" value="UFZ04815.1"/>
    <property type="molecule type" value="Genomic_DNA"/>
</dbReference>
<evidence type="ECO:0000313" key="2">
    <source>
        <dbReference type="Proteomes" id="UP001431010"/>
    </source>
</evidence>
<protein>
    <submittedName>
        <fullName evidence="1">TIGR01459 family HAD-type hydrolase</fullName>
    </submittedName>
</protein>
<dbReference type="NCBIfam" id="TIGR01459">
    <property type="entry name" value="HAD-SF-IIA-hyp4"/>
    <property type="match status" value="1"/>
</dbReference>
<dbReference type="SUPFAM" id="SSF56784">
    <property type="entry name" value="HAD-like"/>
    <property type="match status" value="1"/>
</dbReference>
<dbReference type="Pfam" id="PF13242">
    <property type="entry name" value="Hydrolase_like"/>
    <property type="match status" value="1"/>
</dbReference>